<reference evidence="3" key="1">
    <citation type="submission" date="2022-05" db="EMBL/GenBank/DDBJ databases">
        <title>The Musa troglodytarum L. genome provides insights into the mechanism of non-climacteric behaviour and enrichment of carotenoids.</title>
        <authorList>
            <person name="Wang J."/>
        </authorList>
    </citation>
    <scope>NUCLEOTIDE SEQUENCE</scope>
    <source>
        <tissue evidence="3">Leaf</tissue>
    </source>
</reference>
<dbReference type="Proteomes" id="UP001055439">
    <property type="component" value="Chromosome 2"/>
</dbReference>
<organism evidence="3 4">
    <name type="scientific">Musa troglodytarum</name>
    <name type="common">fe'i banana</name>
    <dbReference type="NCBI Taxonomy" id="320322"/>
    <lineage>
        <taxon>Eukaryota</taxon>
        <taxon>Viridiplantae</taxon>
        <taxon>Streptophyta</taxon>
        <taxon>Embryophyta</taxon>
        <taxon>Tracheophyta</taxon>
        <taxon>Spermatophyta</taxon>
        <taxon>Magnoliopsida</taxon>
        <taxon>Liliopsida</taxon>
        <taxon>Zingiberales</taxon>
        <taxon>Musaceae</taxon>
        <taxon>Musa</taxon>
    </lineage>
</organism>
<dbReference type="AlphaFoldDB" id="A0A9E7F3R7"/>
<evidence type="ECO:0000256" key="1">
    <source>
        <dbReference type="SAM" id="SignalP"/>
    </source>
</evidence>
<dbReference type="InterPro" id="IPR016140">
    <property type="entry name" value="Bifunc_inhib/LTP/seed_store"/>
</dbReference>
<evidence type="ECO:0000259" key="2">
    <source>
        <dbReference type="Pfam" id="PF14368"/>
    </source>
</evidence>
<evidence type="ECO:0000313" key="3">
    <source>
        <dbReference type="EMBL" id="URD86838.1"/>
    </source>
</evidence>
<dbReference type="SUPFAM" id="SSF47699">
    <property type="entry name" value="Bifunctional inhibitor/lipid-transfer protein/seed storage 2S albumin"/>
    <property type="match status" value="1"/>
</dbReference>
<keyword evidence="4" id="KW-1185">Reference proteome</keyword>
<evidence type="ECO:0000313" key="4">
    <source>
        <dbReference type="Proteomes" id="UP001055439"/>
    </source>
</evidence>
<feature type="chain" id="PRO_5038956632" description="Bifunctional inhibitor/plant lipid transfer protein/seed storage helical domain-containing protein" evidence="1">
    <location>
        <begin position="25"/>
        <end position="141"/>
    </location>
</feature>
<feature type="domain" description="Bifunctional inhibitor/plant lipid transfer protein/seed storage helical" evidence="2">
    <location>
        <begin position="16"/>
        <end position="109"/>
    </location>
</feature>
<feature type="signal peptide" evidence="1">
    <location>
        <begin position="1"/>
        <end position="24"/>
    </location>
</feature>
<dbReference type="InterPro" id="IPR036312">
    <property type="entry name" value="Bifun_inhib/LTP/seed_sf"/>
</dbReference>
<dbReference type="Gene3D" id="1.10.110.10">
    <property type="entry name" value="Plant lipid-transfer and hydrophobic proteins"/>
    <property type="match status" value="1"/>
</dbReference>
<protein>
    <recommendedName>
        <fullName evidence="2">Bifunctional inhibitor/plant lipid transfer protein/seed storage helical domain-containing protein</fullName>
    </recommendedName>
</protein>
<dbReference type="OrthoDB" id="784689at2759"/>
<dbReference type="Pfam" id="PF14368">
    <property type="entry name" value="LTP_2"/>
    <property type="match status" value="1"/>
</dbReference>
<sequence length="141" mass="15107">MAGQAYFIAAMAVCFSMAAAVATASNTPWYNPCWFAELPIRYCKPFLQEGSHCSEPGLVCCALVSDIFFVNPSCLCEAMKPSFLGVAVDPARVSLLPELCHLPTKNLDCFGTAASVFFSNHSSAPSDPTVEFHLIAIVGFS</sequence>
<gene>
    <name evidence="3" type="ORF">MUK42_28110</name>
</gene>
<accession>A0A9E7F3R7</accession>
<dbReference type="EMBL" id="CP097504">
    <property type="protein sequence ID" value="URD86838.1"/>
    <property type="molecule type" value="Genomic_DNA"/>
</dbReference>
<name>A0A9E7F3R7_9LILI</name>
<proteinExistence type="predicted"/>
<keyword evidence="1" id="KW-0732">Signal</keyword>